<dbReference type="InterPro" id="IPR000477">
    <property type="entry name" value="RT_dom"/>
</dbReference>
<dbReference type="Pfam" id="PF00078">
    <property type="entry name" value="RVT_1"/>
    <property type="match status" value="1"/>
</dbReference>
<dbReference type="PANTHER" id="PTHR33116:SF84">
    <property type="entry name" value="RNA-DIRECTED DNA POLYMERASE"/>
    <property type="match status" value="1"/>
</dbReference>
<dbReference type="PROSITE" id="PS50878">
    <property type="entry name" value="RT_POL"/>
    <property type="match status" value="1"/>
</dbReference>
<protein>
    <submittedName>
        <fullName evidence="2">Reverse transcriptase domain</fullName>
    </submittedName>
</protein>
<organism evidence="2 3">
    <name type="scientific">Arabidopsis thaliana x Arabidopsis arenosa</name>
    <dbReference type="NCBI Taxonomy" id="1240361"/>
    <lineage>
        <taxon>Eukaryota</taxon>
        <taxon>Viridiplantae</taxon>
        <taxon>Streptophyta</taxon>
        <taxon>Embryophyta</taxon>
        <taxon>Tracheophyta</taxon>
        <taxon>Spermatophyta</taxon>
        <taxon>Magnoliopsida</taxon>
        <taxon>eudicotyledons</taxon>
        <taxon>Gunneridae</taxon>
        <taxon>Pentapetalae</taxon>
        <taxon>rosids</taxon>
        <taxon>malvids</taxon>
        <taxon>Brassicales</taxon>
        <taxon>Brassicaceae</taxon>
        <taxon>Camelineae</taxon>
        <taxon>Arabidopsis</taxon>
    </lineage>
</organism>
<name>A0A8T2BN19_9BRAS</name>
<evidence type="ECO:0000313" key="2">
    <source>
        <dbReference type="EMBL" id="KAG7587193.1"/>
    </source>
</evidence>
<keyword evidence="2" id="KW-0548">Nucleotidyltransferase</keyword>
<dbReference type="AlphaFoldDB" id="A0A8T2BN19"/>
<dbReference type="InterPro" id="IPR026960">
    <property type="entry name" value="RVT-Znf"/>
</dbReference>
<dbReference type="Proteomes" id="UP000694240">
    <property type="component" value="Chromosome 7"/>
</dbReference>
<dbReference type="Pfam" id="PF13966">
    <property type="entry name" value="zf-RVT"/>
    <property type="match status" value="1"/>
</dbReference>
<dbReference type="GO" id="GO:0003964">
    <property type="term" value="F:RNA-directed DNA polymerase activity"/>
    <property type="evidence" value="ECO:0007669"/>
    <property type="project" value="UniProtKB-KW"/>
</dbReference>
<dbReference type="PANTHER" id="PTHR33116">
    <property type="entry name" value="REVERSE TRANSCRIPTASE ZINC-BINDING DOMAIN-CONTAINING PROTEIN-RELATED-RELATED"/>
    <property type="match status" value="1"/>
</dbReference>
<accession>A0A8T2BN19</accession>
<dbReference type="InterPro" id="IPR005135">
    <property type="entry name" value="Endo/exonuclease/phosphatase"/>
</dbReference>
<dbReference type="Pfam" id="PF03372">
    <property type="entry name" value="Exo_endo_phos"/>
    <property type="match status" value="1"/>
</dbReference>
<reference evidence="2 3" key="1">
    <citation type="submission" date="2020-12" db="EMBL/GenBank/DDBJ databases">
        <title>Concerted genomic and epigenomic changes stabilize Arabidopsis allopolyploids.</title>
        <authorList>
            <person name="Chen Z."/>
        </authorList>
    </citation>
    <scope>NUCLEOTIDE SEQUENCE [LARGE SCALE GENOMIC DNA]</scope>
    <source>
        <strain evidence="2">Allo738</strain>
        <tissue evidence="2">Leaf</tissue>
    </source>
</reference>
<keyword evidence="2" id="KW-0808">Transferase</keyword>
<evidence type="ECO:0000259" key="1">
    <source>
        <dbReference type="PROSITE" id="PS50878"/>
    </source>
</evidence>
<feature type="domain" description="Reverse transcriptase" evidence="1">
    <location>
        <begin position="467"/>
        <end position="745"/>
    </location>
</feature>
<proteinExistence type="predicted"/>
<dbReference type="CDD" id="cd01650">
    <property type="entry name" value="RT_nLTR_like"/>
    <property type="match status" value="1"/>
</dbReference>
<sequence>MQFGCLLETRVKEGRASNIVSSIFNGWSSLTNYESHRLGRIWVVWRANARLTPVFKSSQLITCSVLLEGREEEFFCSFVYASNFVEERKVLWEDIRSHHDSPMFRNKPWMICGDFNEILDGNEHSNFDSTQINYGGMRDFQELVRHCSITDLGFHGPRFTWCNKREEGLVCKKLDRVLVNDSWCTVFPNSYSVFEAGGCSDHVRGRIELEAAATGGHKPFKFANVLAKLPQFQTIVEDHWNTTVPLFPSTSALHRFSKKLKGLKPSLRSLGKEKLGDLQRRTKEAHELLCDKQAGTLANPSPQMIEEELRAYTKWEHLADLEEGFLKQKSKLHWLNVGDKNNTYFHKAAQIRKMRNSIRELKGPNGEVLKTTDEIKGEAERFFNDFLNHQPSDFEGMPVEDLRNLMQFRCEEADQTMLTKMVTEEEIQKTLFAMPNNKSPGPDGYTSEFFKAAWPIVGSDFIAAVQSFFLKGFLPKGLNTTILALIPKKEEATEMKDYRPISCCNVLYKVISKILANRLKSILPRFISQNQSAFVKERLLMENVLLATELVKDYHKESISSRCAMKIDISKAFDSVQWEFLLNTLEALNFPEKFIHWIKLCITTATFSVQVNGELAGFFNSSRGLRQGCSLSPYLFVICMNVLSHMIDKAAVSRNIGYHPKCKNIGLTHLCFADDLMVFVDGQKRSIEGIIKIFQDFAGRSGLKISLEKSTLYLAGISEQNREQITTSFPFATGQLPVRYLGLPLLTKRMTTADYAPLLEKIRAKISSWTARALSYAGRLTLINSVIVSLSNFWISAYRLPAGCIKEIDKLCAAFLWSGPDLNPKKAKIAWTEICKPKQEGGLGIKSLAEANKVSCLKLIWRIVSVQSSLWVTWIWKNLIRKGSFWSVKDNSHAGSWMWKKLLKYREVAREMHKVDVNNGHYTSFWYDNWSPMGRLIDVTGPRGVIDMGIPLDATVEKVLQSQRTRKHRVDNLNQIEAAIRDLYQRTRVVEGNDIPLWQSSGAKFSKTFTTKHTWNNIRHLHPRVEWYKGVWFPYSTPKYSFFLWLAIHNRLATGDRIKQWNSGQRVDCVLCDNTEESRDHLFFSCPYAAAIWKALAQRLLHVNYSTDWTQLVALLNNTTIPRLNLFLFRYVFQATLYHIWRERNARRHGELQSSITRLIKLIDKTVRNRISAIKDLGDHRYGDGLSLWFSTQSIP</sequence>
<dbReference type="EMBL" id="JAEFBK010000007">
    <property type="protein sequence ID" value="KAG7587193.1"/>
    <property type="molecule type" value="Genomic_DNA"/>
</dbReference>
<gene>
    <name evidence="2" type="ORF">ISN45_Aa02g024190</name>
</gene>
<evidence type="ECO:0000313" key="3">
    <source>
        <dbReference type="Proteomes" id="UP000694240"/>
    </source>
</evidence>
<comment type="caution">
    <text evidence="2">The sequence shown here is derived from an EMBL/GenBank/DDBJ whole genome shotgun (WGS) entry which is preliminary data.</text>
</comment>
<keyword evidence="2" id="KW-0695">RNA-directed DNA polymerase</keyword>
<keyword evidence="3" id="KW-1185">Reference proteome</keyword>